<dbReference type="Pfam" id="PF16220">
    <property type="entry name" value="DUF4880"/>
    <property type="match status" value="1"/>
</dbReference>
<evidence type="ECO:0000259" key="2">
    <source>
        <dbReference type="Pfam" id="PF16220"/>
    </source>
</evidence>
<dbReference type="Pfam" id="PF04773">
    <property type="entry name" value="FecR"/>
    <property type="match status" value="1"/>
</dbReference>
<dbReference type="Proteomes" id="UP000494117">
    <property type="component" value="Unassembled WGS sequence"/>
</dbReference>
<protein>
    <submittedName>
        <fullName evidence="3">Protein FecR</fullName>
    </submittedName>
</protein>
<dbReference type="InterPro" id="IPR032623">
    <property type="entry name" value="FecR_N"/>
</dbReference>
<dbReference type="GO" id="GO:0016989">
    <property type="term" value="F:sigma factor antagonist activity"/>
    <property type="evidence" value="ECO:0007669"/>
    <property type="project" value="TreeGrafter"/>
</dbReference>
<name>A0A6S7DM76_9BURK</name>
<evidence type="ECO:0000313" key="3">
    <source>
        <dbReference type="EMBL" id="CAB3835098.1"/>
    </source>
</evidence>
<gene>
    <name evidence="3" type="primary">fecR_1</name>
    <name evidence="3" type="ORF">LMG26858_00896</name>
</gene>
<feature type="domain" description="FecR N-terminal" evidence="2">
    <location>
        <begin position="12"/>
        <end position="54"/>
    </location>
</feature>
<evidence type="ECO:0000259" key="1">
    <source>
        <dbReference type="Pfam" id="PF04773"/>
    </source>
</evidence>
<dbReference type="InterPro" id="IPR012373">
    <property type="entry name" value="Ferrdict_sens_TM"/>
</dbReference>
<reference evidence="3 4" key="1">
    <citation type="submission" date="2020-04" db="EMBL/GenBank/DDBJ databases">
        <authorList>
            <person name="De Canck E."/>
        </authorList>
    </citation>
    <scope>NUCLEOTIDE SEQUENCE [LARGE SCALE GENOMIC DNA]</scope>
    <source>
        <strain evidence="3 4">LMG 26858</strain>
    </source>
</reference>
<dbReference type="Gene3D" id="2.60.120.1440">
    <property type="match status" value="1"/>
</dbReference>
<keyword evidence="4" id="KW-1185">Reference proteome</keyword>
<dbReference type="AlphaFoldDB" id="A0A6S7DM76"/>
<organism evidence="3 4">
    <name type="scientific">Achromobacter anxifer</name>
    <dbReference type="NCBI Taxonomy" id="1287737"/>
    <lineage>
        <taxon>Bacteria</taxon>
        <taxon>Pseudomonadati</taxon>
        <taxon>Pseudomonadota</taxon>
        <taxon>Betaproteobacteria</taxon>
        <taxon>Burkholderiales</taxon>
        <taxon>Alcaligenaceae</taxon>
        <taxon>Achromobacter</taxon>
    </lineage>
</organism>
<dbReference type="PANTHER" id="PTHR30273">
    <property type="entry name" value="PERIPLASMIC SIGNAL SENSOR AND SIGMA FACTOR ACTIVATOR FECR-RELATED"/>
    <property type="match status" value="1"/>
</dbReference>
<dbReference type="EMBL" id="CADILG010000004">
    <property type="protein sequence ID" value="CAB3835098.1"/>
    <property type="molecule type" value="Genomic_DNA"/>
</dbReference>
<dbReference type="PIRSF" id="PIRSF018266">
    <property type="entry name" value="FecR"/>
    <property type="match status" value="1"/>
</dbReference>
<dbReference type="InterPro" id="IPR006860">
    <property type="entry name" value="FecR"/>
</dbReference>
<dbReference type="RefSeq" id="WP_175205786.1">
    <property type="nucleotide sequence ID" value="NZ_CADILG010000004.1"/>
</dbReference>
<proteinExistence type="predicted"/>
<dbReference type="PANTHER" id="PTHR30273:SF2">
    <property type="entry name" value="PROTEIN FECR"/>
    <property type="match status" value="1"/>
</dbReference>
<sequence length="307" mass="32629">MASPAPARNAQEEASRWVVRHSGQGMDAQAQAEFEAWYRADASHAAAYERLARLWRRMGEVERGKLAPRRARKRGAAAALALLAAWPAWQLLRDFHPGADYTTGAEVRRVVLPDGSSATLDAESAIAIDFTSDKREVRLLAGRALFAAVPRTPEGPGFTVLTPDGAAAALGTRYSVARRAGRTRVVVYEHEVAVDCLACESDQRLVLGPGQGADVSAAGIARLAATAAETAPDWSQGLLAFNDVSLPDAAARLSRYGGKHILVLGEAARNLRVSGTASIGDPRRALALLLAQSKVGITELPGLLILR</sequence>
<feature type="domain" description="FecR protein" evidence="1">
    <location>
        <begin position="100"/>
        <end position="192"/>
    </location>
</feature>
<accession>A0A6S7DM76</accession>
<evidence type="ECO:0000313" key="4">
    <source>
        <dbReference type="Proteomes" id="UP000494117"/>
    </source>
</evidence>